<accession>W1NN22</accession>
<evidence type="ECO:0000313" key="2">
    <source>
        <dbReference type="Proteomes" id="UP000017836"/>
    </source>
</evidence>
<dbReference type="EMBL" id="KI396637">
    <property type="protein sequence ID" value="ERM96963.1"/>
    <property type="molecule type" value="Genomic_DNA"/>
</dbReference>
<dbReference type="Proteomes" id="UP000017836">
    <property type="component" value="Unassembled WGS sequence"/>
</dbReference>
<dbReference type="HOGENOM" id="CLU_2625278_0_0_1"/>
<dbReference type="AlphaFoldDB" id="W1NN22"/>
<organism evidence="1 2">
    <name type="scientific">Amborella trichopoda</name>
    <dbReference type="NCBI Taxonomy" id="13333"/>
    <lineage>
        <taxon>Eukaryota</taxon>
        <taxon>Viridiplantae</taxon>
        <taxon>Streptophyta</taxon>
        <taxon>Embryophyta</taxon>
        <taxon>Tracheophyta</taxon>
        <taxon>Spermatophyta</taxon>
        <taxon>Magnoliopsida</taxon>
        <taxon>Amborellales</taxon>
        <taxon>Amborellaceae</taxon>
        <taxon>Amborella</taxon>
    </lineage>
</organism>
<keyword evidence="2" id="KW-1185">Reference proteome</keyword>
<gene>
    <name evidence="1" type="ORF">AMTR_s00074p00168940</name>
</gene>
<reference evidence="2" key="1">
    <citation type="journal article" date="2013" name="Science">
        <title>The Amborella genome and the evolution of flowering plants.</title>
        <authorList>
            <consortium name="Amborella Genome Project"/>
        </authorList>
    </citation>
    <scope>NUCLEOTIDE SEQUENCE [LARGE SCALE GENOMIC DNA]</scope>
</reference>
<name>W1NN22_AMBTC</name>
<proteinExistence type="predicted"/>
<sequence length="78" mass="8001">MSVRHFNHIGQAMSRLVKISGPDITGNGIGGIGSAVQASCSCFYLKMGARGLDDTNGNGVKPLVSQVAYAVTSGFGAR</sequence>
<dbReference type="Gramene" id="ERM96963">
    <property type="protein sequence ID" value="ERM96963"/>
    <property type="gene ID" value="AMTR_s00074p00168940"/>
</dbReference>
<protein>
    <submittedName>
        <fullName evidence="1">Uncharacterized protein</fullName>
    </submittedName>
</protein>
<evidence type="ECO:0000313" key="1">
    <source>
        <dbReference type="EMBL" id="ERM96963.1"/>
    </source>
</evidence>